<protein>
    <recommendedName>
        <fullName evidence="5">Zinc resistance-associated protein</fullName>
    </recommendedName>
</protein>
<accession>A0A918DNW1</accession>
<feature type="region of interest" description="Disordered" evidence="1">
    <location>
        <begin position="27"/>
        <end position="55"/>
    </location>
</feature>
<comment type="caution">
    <text evidence="3">The sequence shown here is derived from an EMBL/GenBank/DDBJ whole genome shotgun (WGS) entry which is preliminary data.</text>
</comment>
<evidence type="ECO:0000256" key="2">
    <source>
        <dbReference type="SAM" id="SignalP"/>
    </source>
</evidence>
<feature type="compositionally biased region" description="Polar residues" evidence="1">
    <location>
        <begin position="101"/>
        <end position="116"/>
    </location>
</feature>
<reference evidence="3 4" key="1">
    <citation type="journal article" date="2014" name="Int. J. Syst. Evol. Microbiol.">
        <title>Complete genome sequence of Corynebacterium casei LMG S-19264T (=DSM 44701T), isolated from a smear-ripened cheese.</title>
        <authorList>
            <consortium name="US DOE Joint Genome Institute (JGI-PGF)"/>
            <person name="Walter F."/>
            <person name="Albersmeier A."/>
            <person name="Kalinowski J."/>
            <person name="Ruckert C."/>
        </authorList>
    </citation>
    <scope>NUCLEOTIDE SEQUENCE [LARGE SCALE GENOMIC DNA]</scope>
    <source>
        <strain evidence="3 4">CGMCC 1.7286</strain>
    </source>
</reference>
<gene>
    <name evidence="3" type="ORF">GCM10011348_07430</name>
</gene>
<evidence type="ECO:0000313" key="3">
    <source>
        <dbReference type="EMBL" id="GGO77572.1"/>
    </source>
</evidence>
<feature type="chain" id="PRO_5037402682" description="Zinc resistance-associated protein" evidence="2">
    <location>
        <begin position="25"/>
        <end position="132"/>
    </location>
</feature>
<organism evidence="3 4">
    <name type="scientific">Marinobacterium nitratireducens</name>
    <dbReference type="NCBI Taxonomy" id="518897"/>
    <lineage>
        <taxon>Bacteria</taxon>
        <taxon>Pseudomonadati</taxon>
        <taxon>Pseudomonadota</taxon>
        <taxon>Gammaproteobacteria</taxon>
        <taxon>Oceanospirillales</taxon>
        <taxon>Oceanospirillaceae</taxon>
        <taxon>Marinobacterium</taxon>
    </lineage>
</organism>
<feature type="signal peptide" evidence="2">
    <location>
        <begin position="1"/>
        <end position="24"/>
    </location>
</feature>
<keyword evidence="2" id="KW-0732">Signal</keyword>
<evidence type="ECO:0008006" key="5">
    <source>
        <dbReference type="Google" id="ProtNLM"/>
    </source>
</evidence>
<name>A0A918DNW1_9GAMM</name>
<keyword evidence="4" id="KW-1185">Reference proteome</keyword>
<dbReference type="RefSeq" id="WP_188858443.1">
    <property type="nucleotide sequence ID" value="NZ_BMLT01000002.1"/>
</dbReference>
<feature type="compositionally biased region" description="Gly residues" evidence="1">
    <location>
        <begin position="119"/>
        <end position="132"/>
    </location>
</feature>
<dbReference type="Proteomes" id="UP000599578">
    <property type="component" value="Unassembled WGS sequence"/>
</dbReference>
<dbReference type="EMBL" id="BMLT01000002">
    <property type="protein sequence ID" value="GGO77572.1"/>
    <property type="molecule type" value="Genomic_DNA"/>
</dbReference>
<evidence type="ECO:0000256" key="1">
    <source>
        <dbReference type="SAM" id="MobiDB-lite"/>
    </source>
</evidence>
<proteinExistence type="predicted"/>
<sequence>MKISLTTALLLGSLLASTNLPTIAAEQDRDRDRLQSRDHLLDPDRQRLQQQDRIDGWNLMTEQERRQYREQMQQLETQQERERFRDQQHELMMQRMREQPRNMSPSKRQQMQNNSPRKGGNGPGTGGGKGRH</sequence>
<dbReference type="AlphaFoldDB" id="A0A918DNW1"/>
<evidence type="ECO:0000313" key="4">
    <source>
        <dbReference type="Proteomes" id="UP000599578"/>
    </source>
</evidence>
<feature type="region of interest" description="Disordered" evidence="1">
    <location>
        <begin position="71"/>
        <end position="132"/>
    </location>
</feature>
<feature type="compositionally biased region" description="Basic and acidic residues" evidence="1">
    <location>
        <begin position="78"/>
        <end position="89"/>
    </location>
</feature>